<dbReference type="OrthoDB" id="1713704at2759"/>
<proteinExistence type="predicted"/>
<dbReference type="InterPro" id="IPR012337">
    <property type="entry name" value="RNaseH-like_sf"/>
</dbReference>
<dbReference type="SUPFAM" id="SSF53098">
    <property type="entry name" value="Ribonuclease H-like"/>
    <property type="match status" value="1"/>
</dbReference>
<sequence length="65" mass="7638">MAITKRHEIPWQPILLCKIFDVWGIDFMGPFPFSNDYVSRWVEAIATKTNDAKIVVDFLKSNIFY</sequence>
<dbReference type="Gene3D" id="3.30.420.10">
    <property type="entry name" value="Ribonuclease H-like superfamily/Ribonuclease H"/>
    <property type="match status" value="1"/>
</dbReference>
<accession>A0A371IAU1</accession>
<dbReference type="InterPro" id="IPR052160">
    <property type="entry name" value="Gypsy_RT_Integrase-like"/>
</dbReference>
<dbReference type="InterPro" id="IPR036397">
    <property type="entry name" value="RNaseH_sf"/>
</dbReference>
<dbReference type="EMBL" id="QJKJ01000523">
    <property type="protein sequence ID" value="RDY12158.1"/>
    <property type="molecule type" value="Genomic_DNA"/>
</dbReference>
<dbReference type="Proteomes" id="UP000257109">
    <property type="component" value="Unassembled WGS sequence"/>
</dbReference>
<evidence type="ECO:0000313" key="1">
    <source>
        <dbReference type="EMBL" id="RDY12158.1"/>
    </source>
</evidence>
<name>A0A371IAU1_MUCPR</name>
<reference evidence="1" key="1">
    <citation type="submission" date="2018-05" db="EMBL/GenBank/DDBJ databases">
        <title>Draft genome of Mucuna pruriens seed.</title>
        <authorList>
            <person name="Nnadi N.E."/>
            <person name="Vos R."/>
            <person name="Hasami M.H."/>
            <person name="Devisetty U.K."/>
            <person name="Aguiy J.C."/>
        </authorList>
    </citation>
    <scope>NUCLEOTIDE SEQUENCE [LARGE SCALE GENOMIC DNA]</scope>
    <source>
        <strain evidence="1">JCA_2017</strain>
    </source>
</reference>
<feature type="non-terminal residue" evidence="1">
    <location>
        <position position="1"/>
    </location>
</feature>
<dbReference type="AlphaFoldDB" id="A0A371IAU1"/>
<gene>
    <name evidence="1" type="ORF">CR513_03085</name>
</gene>
<evidence type="ECO:0000313" key="2">
    <source>
        <dbReference type="Proteomes" id="UP000257109"/>
    </source>
</evidence>
<organism evidence="1 2">
    <name type="scientific">Mucuna pruriens</name>
    <name type="common">Velvet bean</name>
    <name type="synonym">Dolichos pruriens</name>
    <dbReference type="NCBI Taxonomy" id="157652"/>
    <lineage>
        <taxon>Eukaryota</taxon>
        <taxon>Viridiplantae</taxon>
        <taxon>Streptophyta</taxon>
        <taxon>Embryophyta</taxon>
        <taxon>Tracheophyta</taxon>
        <taxon>Spermatophyta</taxon>
        <taxon>Magnoliopsida</taxon>
        <taxon>eudicotyledons</taxon>
        <taxon>Gunneridae</taxon>
        <taxon>Pentapetalae</taxon>
        <taxon>rosids</taxon>
        <taxon>fabids</taxon>
        <taxon>Fabales</taxon>
        <taxon>Fabaceae</taxon>
        <taxon>Papilionoideae</taxon>
        <taxon>50 kb inversion clade</taxon>
        <taxon>NPAAA clade</taxon>
        <taxon>indigoferoid/millettioid clade</taxon>
        <taxon>Phaseoleae</taxon>
        <taxon>Mucuna</taxon>
    </lineage>
</organism>
<dbReference type="PANTHER" id="PTHR47266">
    <property type="entry name" value="ENDONUCLEASE-RELATED"/>
    <property type="match status" value="1"/>
</dbReference>
<keyword evidence="2" id="KW-1185">Reference proteome</keyword>
<protein>
    <submittedName>
        <fullName evidence="1">Uncharacterized protein</fullName>
    </submittedName>
</protein>
<comment type="caution">
    <text evidence="1">The sequence shown here is derived from an EMBL/GenBank/DDBJ whole genome shotgun (WGS) entry which is preliminary data.</text>
</comment>
<dbReference type="GO" id="GO:0003676">
    <property type="term" value="F:nucleic acid binding"/>
    <property type="evidence" value="ECO:0007669"/>
    <property type="project" value="InterPro"/>
</dbReference>